<feature type="compositionally biased region" description="Basic and acidic residues" evidence="1">
    <location>
        <begin position="137"/>
        <end position="150"/>
    </location>
</feature>
<dbReference type="EMBL" id="JAAKFY010000005">
    <property type="protein sequence ID" value="KAF3857313.1"/>
    <property type="molecule type" value="Genomic_DNA"/>
</dbReference>
<evidence type="ECO:0000313" key="3">
    <source>
        <dbReference type="Proteomes" id="UP000518266"/>
    </source>
</evidence>
<evidence type="ECO:0000313" key="2">
    <source>
        <dbReference type="EMBL" id="KAF3857313.1"/>
    </source>
</evidence>
<feature type="region of interest" description="Disordered" evidence="1">
    <location>
        <begin position="218"/>
        <end position="255"/>
    </location>
</feature>
<keyword evidence="3" id="KW-1185">Reference proteome</keyword>
<protein>
    <submittedName>
        <fullName evidence="2">Uncharacterized protein</fullName>
    </submittedName>
</protein>
<organism evidence="2 3">
    <name type="scientific">Dissostichus mawsoni</name>
    <name type="common">Antarctic cod</name>
    <dbReference type="NCBI Taxonomy" id="36200"/>
    <lineage>
        <taxon>Eukaryota</taxon>
        <taxon>Metazoa</taxon>
        <taxon>Chordata</taxon>
        <taxon>Craniata</taxon>
        <taxon>Vertebrata</taxon>
        <taxon>Euteleostomi</taxon>
        <taxon>Actinopterygii</taxon>
        <taxon>Neopterygii</taxon>
        <taxon>Teleostei</taxon>
        <taxon>Neoteleostei</taxon>
        <taxon>Acanthomorphata</taxon>
        <taxon>Eupercaria</taxon>
        <taxon>Perciformes</taxon>
        <taxon>Notothenioidei</taxon>
        <taxon>Nototheniidae</taxon>
        <taxon>Dissostichus</taxon>
    </lineage>
</organism>
<proteinExistence type="predicted"/>
<reference evidence="2 3" key="1">
    <citation type="submission" date="2020-03" db="EMBL/GenBank/DDBJ databases">
        <title>Dissostichus mawsoni Genome sequencing and assembly.</title>
        <authorList>
            <person name="Park H."/>
        </authorList>
    </citation>
    <scope>NUCLEOTIDE SEQUENCE [LARGE SCALE GENOMIC DNA]</scope>
    <source>
        <strain evidence="2">DM0001</strain>
        <tissue evidence="2">Muscle</tissue>
    </source>
</reference>
<feature type="region of interest" description="Disordered" evidence="1">
    <location>
        <begin position="126"/>
        <end position="156"/>
    </location>
</feature>
<dbReference type="Proteomes" id="UP000518266">
    <property type="component" value="Unassembled WGS sequence"/>
</dbReference>
<dbReference type="AlphaFoldDB" id="A0A7J5Z718"/>
<sequence length="255" mass="27659">MLVYGTWRYPRVPNPSQSSERVPLSTDRFMMKCLFSLLHSGREVGAPCLDDLRPQGAGFVVLVTVVGGGAVASLVIADVDDDTGGGGVASVLWSRSLASAAARASLKLILTLRKDLKYWNCTSGSKERNKASKLPCRHREGERVHQRSSDHAGTPDAGCSLTCASGRLNTSSLLTEATRQKRLHLVVLMCMMGDPGRRNLLHLIPEVRAQRDADTIFRRCEGGSGGDEEEGGNRGERRSVAFPRVAEEKEGIDVL</sequence>
<feature type="compositionally biased region" description="Basic and acidic residues" evidence="1">
    <location>
        <begin position="231"/>
        <end position="255"/>
    </location>
</feature>
<name>A0A7J5Z718_DISMA</name>
<gene>
    <name evidence="2" type="ORF">F7725_009172</name>
</gene>
<dbReference type="OrthoDB" id="10645431at2759"/>
<evidence type="ECO:0000256" key="1">
    <source>
        <dbReference type="SAM" id="MobiDB-lite"/>
    </source>
</evidence>
<accession>A0A7J5Z718</accession>
<comment type="caution">
    <text evidence="2">The sequence shown here is derived from an EMBL/GenBank/DDBJ whole genome shotgun (WGS) entry which is preliminary data.</text>
</comment>